<comment type="subcellular location">
    <subcellularLocation>
        <location evidence="1">Membrane</location>
    </subcellularLocation>
</comment>
<dbReference type="GO" id="GO:0098542">
    <property type="term" value="P:defense response to other organism"/>
    <property type="evidence" value="ECO:0007669"/>
    <property type="project" value="InterPro"/>
</dbReference>
<dbReference type="Proteomes" id="UP000242474">
    <property type="component" value="Unassembled WGS sequence"/>
</dbReference>
<keyword evidence="4" id="KW-0812">Transmembrane</keyword>
<sequence>MSAYQHGGAYQPHQTPEEATYAGYSSYNDNNQPPGHSTSPREYLHTPVYSPPGAYDPHGFSTPLTAVGPYQQSAAPSHQGFYANQHPESGATMLGARSSSTDSQTKGSLLAGDAAEKASPAKRRKRRCCGNGRYCWCFSKKCCCIFIPILILILAGLGVTLYYVWPRIPDVQFDRVAVASKEGSSREGSVEQLLNGGVSINRDGVVTVPLVIHLNVTNPNFIPWTIHNVTVEGFLANSTNGDDDFPVGEGGLAEPFKMPKKSVDNDMAMHFNFHLDTNNTSYMPAAETVQKSCSPGGPDLRFRYKAKVILRAISWLGIKPTISDTINFACPISDIESLGITISDLTGLSQQEIDKLI</sequence>
<dbReference type="GO" id="GO:0016020">
    <property type="term" value="C:membrane"/>
    <property type="evidence" value="ECO:0007669"/>
    <property type="project" value="UniProtKB-SubCell"/>
</dbReference>
<dbReference type="STRING" id="763665.A0A2G5B735"/>
<keyword evidence="6" id="KW-1185">Reference proteome</keyword>
<keyword evidence="2 4" id="KW-0472">Membrane</keyword>
<evidence type="ECO:0000313" key="5">
    <source>
        <dbReference type="EMBL" id="PIA14811.1"/>
    </source>
</evidence>
<dbReference type="AlphaFoldDB" id="A0A2G5B735"/>
<feature type="region of interest" description="Disordered" evidence="3">
    <location>
        <begin position="1"/>
        <end position="54"/>
    </location>
</feature>
<gene>
    <name evidence="5" type="ORF">COEREDRAFT_88342</name>
</gene>
<reference evidence="5 6" key="1">
    <citation type="journal article" date="2015" name="Genome Biol. Evol.">
        <title>Phylogenomic analyses indicate that early fungi evolved digesting cell walls of algal ancestors of land plants.</title>
        <authorList>
            <person name="Chang Y."/>
            <person name="Wang S."/>
            <person name="Sekimoto S."/>
            <person name="Aerts A.L."/>
            <person name="Choi C."/>
            <person name="Clum A."/>
            <person name="LaButti K.M."/>
            <person name="Lindquist E.A."/>
            <person name="Yee Ngan C."/>
            <person name="Ohm R.A."/>
            <person name="Salamov A.A."/>
            <person name="Grigoriev I.V."/>
            <person name="Spatafora J.W."/>
            <person name="Berbee M.L."/>
        </authorList>
    </citation>
    <scope>NUCLEOTIDE SEQUENCE [LARGE SCALE GENOMIC DNA]</scope>
    <source>
        <strain evidence="5 6">NRRL 1564</strain>
    </source>
</reference>
<name>A0A2G5B735_COERN</name>
<feature type="compositionally biased region" description="Polar residues" evidence="3">
    <location>
        <begin position="23"/>
        <end position="40"/>
    </location>
</feature>
<dbReference type="OrthoDB" id="20273at2759"/>
<dbReference type="InterPro" id="IPR044839">
    <property type="entry name" value="NDR1-like"/>
</dbReference>
<evidence type="ECO:0008006" key="7">
    <source>
        <dbReference type="Google" id="ProtNLM"/>
    </source>
</evidence>
<evidence type="ECO:0000313" key="6">
    <source>
        <dbReference type="Proteomes" id="UP000242474"/>
    </source>
</evidence>
<feature type="compositionally biased region" description="Polar residues" evidence="3">
    <location>
        <begin position="97"/>
        <end position="107"/>
    </location>
</feature>
<keyword evidence="4" id="KW-1133">Transmembrane helix</keyword>
<evidence type="ECO:0000256" key="1">
    <source>
        <dbReference type="ARBA" id="ARBA00004370"/>
    </source>
</evidence>
<protein>
    <recommendedName>
        <fullName evidence="7">Late embryogenesis abundant protein LEA-2 subgroup domain-containing protein</fullName>
    </recommendedName>
</protein>
<dbReference type="EMBL" id="KZ303512">
    <property type="protein sequence ID" value="PIA14811.1"/>
    <property type="molecule type" value="Genomic_DNA"/>
</dbReference>
<evidence type="ECO:0000256" key="4">
    <source>
        <dbReference type="SAM" id="Phobius"/>
    </source>
</evidence>
<feature type="region of interest" description="Disordered" evidence="3">
    <location>
        <begin position="92"/>
        <end position="122"/>
    </location>
</feature>
<feature type="transmembrane region" description="Helical" evidence="4">
    <location>
        <begin position="145"/>
        <end position="165"/>
    </location>
</feature>
<proteinExistence type="predicted"/>
<evidence type="ECO:0000256" key="3">
    <source>
        <dbReference type="SAM" id="MobiDB-lite"/>
    </source>
</evidence>
<dbReference type="PANTHER" id="PTHR31234">
    <property type="entry name" value="LATE EMBRYOGENESIS ABUNDANT (LEA) HYDROXYPROLINE-RICH GLYCOPROTEIN FAMILY"/>
    <property type="match status" value="1"/>
</dbReference>
<accession>A0A2G5B735</accession>
<organism evidence="5 6">
    <name type="scientific">Coemansia reversa (strain ATCC 12441 / NRRL 1564)</name>
    <dbReference type="NCBI Taxonomy" id="763665"/>
    <lineage>
        <taxon>Eukaryota</taxon>
        <taxon>Fungi</taxon>
        <taxon>Fungi incertae sedis</taxon>
        <taxon>Zoopagomycota</taxon>
        <taxon>Kickxellomycotina</taxon>
        <taxon>Kickxellomycetes</taxon>
        <taxon>Kickxellales</taxon>
        <taxon>Kickxellaceae</taxon>
        <taxon>Coemansia</taxon>
    </lineage>
</organism>
<dbReference type="PANTHER" id="PTHR31234:SF2">
    <property type="entry name" value="OS05G0199100 PROTEIN"/>
    <property type="match status" value="1"/>
</dbReference>
<evidence type="ECO:0000256" key="2">
    <source>
        <dbReference type="ARBA" id="ARBA00023136"/>
    </source>
</evidence>